<protein>
    <submittedName>
        <fullName evidence="1">Uncharacterized protein</fullName>
    </submittedName>
</protein>
<dbReference type="EMBL" id="LWMH01000002">
    <property type="protein sequence ID" value="KZS43888.1"/>
    <property type="molecule type" value="Genomic_DNA"/>
</dbReference>
<evidence type="ECO:0000313" key="2">
    <source>
        <dbReference type="Proteomes" id="UP000076796"/>
    </source>
</evidence>
<dbReference type="Proteomes" id="UP000076796">
    <property type="component" value="Unassembled WGS sequence"/>
</dbReference>
<organism evidence="1 2">
    <name type="scientific">Paenibacillus glucanolyticus</name>
    <dbReference type="NCBI Taxonomy" id="59843"/>
    <lineage>
        <taxon>Bacteria</taxon>
        <taxon>Bacillati</taxon>
        <taxon>Bacillota</taxon>
        <taxon>Bacilli</taxon>
        <taxon>Bacillales</taxon>
        <taxon>Paenibacillaceae</taxon>
        <taxon>Paenibacillus</taxon>
    </lineage>
</organism>
<dbReference type="OrthoDB" id="2655557at2"/>
<dbReference type="AlphaFoldDB" id="A0A163EMH1"/>
<evidence type="ECO:0000313" key="1">
    <source>
        <dbReference type="EMBL" id="KZS43888.1"/>
    </source>
</evidence>
<proteinExistence type="predicted"/>
<sequence length="203" mass="23239">MNHIDRVRRSVPEGTLIRGIHPAIYLYERGKKRPVTDTETFHSYRLNAEGIVVLEESVLEDMETGTPVNIYGDFRTNSPATLLVKSSGSEIYLWTDGLLHPIASGEIYDRLRFHYSSVVTLPDELIAFLPEGDPIHDATLLTHSLVNGRVYSAPNGLIYYGERNKLRKIEGPSVFSFYRWRVEEIVHLTREEFNHCRLGEPIL</sequence>
<keyword evidence="2" id="KW-1185">Reference proteome</keyword>
<dbReference type="RefSeq" id="WP_063480090.1">
    <property type="nucleotide sequence ID" value="NZ_CP147845.1"/>
</dbReference>
<accession>A0A163EMH1</accession>
<dbReference type="GeneID" id="97554555"/>
<comment type="caution">
    <text evidence="1">The sequence shown here is derived from an EMBL/GenBank/DDBJ whole genome shotgun (WGS) entry which is preliminary data.</text>
</comment>
<gene>
    <name evidence="1" type="ORF">AWU65_27805</name>
</gene>
<reference evidence="1" key="1">
    <citation type="journal article" date="2016" name="Genome Announc.">
        <title>Draft genomes of two strains of Paenibacillus glucanolyticus with capability to degrade lignocellulose.</title>
        <authorList>
            <person name="Mathews S.L."/>
            <person name="Pawlak J."/>
            <person name="Grunden A.M."/>
        </authorList>
    </citation>
    <scope>NUCLEOTIDE SEQUENCE [LARGE SCALE GENOMIC DNA]</scope>
    <source>
        <strain evidence="1">SLM1</strain>
    </source>
</reference>
<dbReference type="STRING" id="59843.A3958_00110"/>
<name>A0A163EMH1_9BACL</name>